<dbReference type="GO" id="GO:0005047">
    <property type="term" value="F:signal recognition particle binding"/>
    <property type="evidence" value="ECO:0007669"/>
    <property type="project" value="TreeGrafter"/>
</dbReference>
<dbReference type="Pfam" id="PF00448">
    <property type="entry name" value="SRP54"/>
    <property type="match status" value="1"/>
</dbReference>
<keyword evidence="6" id="KW-0547">Nucleotide-binding</keyword>
<evidence type="ECO:0000256" key="1">
    <source>
        <dbReference type="ARBA" id="ARBA00004413"/>
    </source>
</evidence>
<keyword evidence="9" id="KW-0342">GTP-binding</keyword>
<evidence type="ECO:0000256" key="10">
    <source>
        <dbReference type="ARBA" id="ARBA00023136"/>
    </source>
</evidence>
<name>A0A2T5G8Y4_9BACL</name>
<dbReference type="GO" id="GO:0005525">
    <property type="term" value="F:GTP binding"/>
    <property type="evidence" value="ECO:0007669"/>
    <property type="project" value="UniProtKB-KW"/>
</dbReference>
<keyword evidence="16" id="KW-0969">Cilium</keyword>
<comment type="similarity">
    <text evidence="2">Belongs to the GTP-binding SRP family.</text>
</comment>
<dbReference type="FunFam" id="3.40.50.300:FF:000695">
    <property type="entry name" value="Flagellar biosynthesis regulator FlhF"/>
    <property type="match status" value="1"/>
</dbReference>
<comment type="function">
    <text evidence="12">Necessary for flagellar biosynthesis. May be involved in translocation of the flagellum.</text>
</comment>
<keyword evidence="11" id="KW-1006">Bacterial flagellum protein export</keyword>
<organism evidence="16 17">
    <name type="scientific">Brockia lithotrophica</name>
    <dbReference type="NCBI Taxonomy" id="933949"/>
    <lineage>
        <taxon>Bacteria</taxon>
        <taxon>Bacillati</taxon>
        <taxon>Bacillota</taxon>
        <taxon>Bacilli</taxon>
        <taxon>Bacillales</taxon>
        <taxon>Bacillales Family X. Incertae Sedis</taxon>
        <taxon>Brockia</taxon>
    </lineage>
</organism>
<keyword evidence="8" id="KW-0653">Protein transport</keyword>
<evidence type="ECO:0000256" key="2">
    <source>
        <dbReference type="ARBA" id="ARBA00008531"/>
    </source>
</evidence>
<dbReference type="GO" id="GO:0044781">
    <property type="term" value="P:bacterial-type flagellum organization"/>
    <property type="evidence" value="ECO:0007669"/>
    <property type="project" value="UniProtKB-KW"/>
</dbReference>
<evidence type="ECO:0000256" key="5">
    <source>
        <dbReference type="ARBA" id="ARBA00022475"/>
    </source>
</evidence>
<evidence type="ECO:0000256" key="8">
    <source>
        <dbReference type="ARBA" id="ARBA00022927"/>
    </source>
</evidence>
<dbReference type="Gene3D" id="1.20.120.1380">
    <property type="entry name" value="Flagellar FlhF biosynthesis protein, N domain"/>
    <property type="match status" value="1"/>
</dbReference>
<keyword evidence="5" id="KW-1003">Cell membrane</keyword>
<dbReference type="GO" id="GO:0003924">
    <property type="term" value="F:GTPase activity"/>
    <property type="evidence" value="ECO:0007669"/>
    <property type="project" value="InterPro"/>
</dbReference>
<evidence type="ECO:0000256" key="3">
    <source>
        <dbReference type="ARBA" id="ARBA00014919"/>
    </source>
</evidence>
<dbReference type="InterPro" id="IPR003593">
    <property type="entry name" value="AAA+_ATPase"/>
</dbReference>
<reference evidence="16 17" key="1">
    <citation type="submission" date="2017-08" db="EMBL/GenBank/DDBJ databases">
        <title>Burning lignite coal seam in the remote Altai Mountains harbors a hydrogen-driven thermophilic microbial community.</title>
        <authorList>
            <person name="Kadnikov V.V."/>
            <person name="Mardanov A.V."/>
            <person name="Ivasenko D."/>
            <person name="Beletsky A.V."/>
            <person name="Karnachuk O.V."/>
            <person name="Ravin N.V."/>
        </authorList>
    </citation>
    <scope>NUCLEOTIDE SEQUENCE [LARGE SCALE GENOMIC DNA]</scope>
    <source>
        <strain evidence="16">AL31</strain>
    </source>
</reference>
<evidence type="ECO:0000256" key="12">
    <source>
        <dbReference type="ARBA" id="ARBA00025337"/>
    </source>
</evidence>
<evidence type="ECO:0000259" key="15">
    <source>
        <dbReference type="SMART" id="SM00962"/>
    </source>
</evidence>
<protein>
    <recommendedName>
        <fullName evidence="3">Flagellar biosynthesis protein FlhF</fullName>
    </recommendedName>
    <alternativeName>
        <fullName evidence="13">Flagella-associated GTP-binding protein</fullName>
    </alternativeName>
</protein>
<keyword evidence="4" id="KW-0813">Transport</keyword>
<evidence type="ECO:0000256" key="4">
    <source>
        <dbReference type="ARBA" id="ARBA00022448"/>
    </source>
</evidence>
<evidence type="ECO:0000256" key="9">
    <source>
        <dbReference type="ARBA" id="ARBA00023134"/>
    </source>
</evidence>
<dbReference type="InterPro" id="IPR047040">
    <property type="entry name" value="FlhF__GTPase_dom"/>
</dbReference>
<feature type="domain" description="AAA+ ATPase" evidence="14">
    <location>
        <begin position="191"/>
        <end position="335"/>
    </location>
</feature>
<dbReference type="InterPro" id="IPR000897">
    <property type="entry name" value="SRP54_GTPase_dom"/>
</dbReference>
<dbReference type="GO" id="GO:0006614">
    <property type="term" value="P:SRP-dependent cotranslational protein targeting to membrane"/>
    <property type="evidence" value="ECO:0007669"/>
    <property type="project" value="InterPro"/>
</dbReference>
<dbReference type="GO" id="GO:0005886">
    <property type="term" value="C:plasma membrane"/>
    <property type="evidence" value="ECO:0007669"/>
    <property type="project" value="UniProtKB-SubCell"/>
</dbReference>
<evidence type="ECO:0000256" key="11">
    <source>
        <dbReference type="ARBA" id="ARBA00023225"/>
    </source>
</evidence>
<keyword evidence="10" id="KW-0472">Membrane</keyword>
<dbReference type="SUPFAM" id="SSF52540">
    <property type="entry name" value="P-loop containing nucleoside triphosphate hydrolases"/>
    <property type="match status" value="1"/>
</dbReference>
<feature type="domain" description="SRP54-type proteins GTP-binding" evidence="15">
    <location>
        <begin position="192"/>
        <end position="385"/>
    </location>
</feature>
<dbReference type="PANTHER" id="PTHR43134">
    <property type="entry name" value="SIGNAL RECOGNITION PARTICLE RECEPTOR SUBUNIT ALPHA"/>
    <property type="match status" value="1"/>
</dbReference>
<dbReference type="InterPro" id="IPR027417">
    <property type="entry name" value="P-loop_NTPase"/>
</dbReference>
<dbReference type="EMBL" id="PEBW01000002">
    <property type="protein sequence ID" value="PTQ52651.1"/>
    <property type="molecule type" value="Genomic_DNA"/>
</dbReference>
<evidence type="ECO:0000256" key="7">
    <source>
        <dbReference type="ARBA" id="ARBA00022795"/>
    </source>
</evidence>
<evidence type="ECO:0000313" key="16">
    <source>
        <dbReference type="EMBL" id="PTQ52651.1"/>
    </source>
</evidence>
<accession>A0A2T5G8Y4</accession>
<comment type="caution">
    <text evidence="16">The sequence shown here is derived from an EMBL/GenBank/DDBJ whole genome shotgun (WGS) entry which is preliminary data.</text>
</comment>
<dbReference type="CDD" id="cd17873">
    <property type="entry name" value="FlhF"/>
    <property type="match status" value="1"/>
</dbReference>
<dbReference type="Gene3D" id="3.40.50.300">
    <property type="entry name" value="P-loop containing nucleotide triphosphate hydrolases"/>
    <property type="match status" value="1"/>
</dbReference>
<gene>
    <name evidence="16" type="ORF">BLITH_0830</name>
</gene>
<dbReference type="Proteomes" id="UP000244016">
    <property type="component" value="Unassembled WGS sequence"/>
</dbReference>
<evidence type="ECO:0000313" key="17">
    <source>
        <dbReference type="Proteomes" id="UP000244016"/>
    </source>
</evidence>
<dbReference type="GO" id="GO:0015031">
    <property type="term" value="P:protein transport"/>
    <property type="evidence" value="ECO:0007669"/>
    <property type="project" value="UniProtKB-KW"/>
</dbReference>
<sequence>MPVRKIVGKNVEEAMARARAVYGDRAFLLESRRRSASPWSRLLPWRREGEIELLLYVPDGFDGEGTPGERVAPSGKLRTFAGTSEPGVRVGGGGFGTAKGEAAASPSGDVLRELEDLRRFVERLAEKAPPEYPEDFAVWADRLRARGVGEALLATLYEAYREEDGEPREKLLRAFRARFAPAVWRGRVRDRPTVFAFVGPTGVGKTTTLAKLAGQAVLRGMRVALLTADTYRMAAVEQLGKYAGILGAPMAVVRTPEEVERVLGEWGRERELILFDTSGRNYFEEDPGRTMELLAPARSRGVVYAFLVVSATQMPSDLEALFSRFADYAPDGLVLTKVDETRTPGHVLDLVLRGRLPLAFLACGQSVPFDLARASPDLLFELFLTPGPVREACGRFKGQDVFLREGSPPPFGASEQGGDSHGRL</sequence>
<evidence type="ECO:0000259" key="14">
    <source>
        <dbReference type="SMART" id="SM00382"/>
    </source>
</evidence>
<keyword evidence="16" id="KW-0282">Flagellum</keyword>
<dbReference type="SMART" id="SM00382">
    <property type="entry name" value="AAA"/>
    <property type="match status" value="1"/>
</dbReference>
<keyword evidence="7" id="KW-1005">Bacterial flagellum biogenesis</keyword>
<keyword evidence="16" id="KW-0966">Cell projection</keyword>
<evidence type="ECO:0000256" key="13">
    <source>
        <dbReference type="ARBA" id="ARBA00030866"/>
    </source>
</evidence>
<dbReference type="SMART" id="SM00962">
    <property type="entry name" value="SRP54"/>
    <property type="match status" value="1"/>
</dbReference>
<dbReference type="AlphaFoldDB" id="A0A2T5G8Y4"/>
<evidence type="ECO:0000256" key="6">
    <source>
        <dbReference type="ARBA" id="ARBA00022741"/>
    </source>
</evidence>
<proteinExistence type="inferred from homology"/>
<dbReference type="PANTHER" id="PTHR43134:SF3">
    <property type="entry name" value="FLAGELLAR BIOSYNTHESIS PROTEIN FLHF"/>
    <property type="match status" value="1"/>
</dbReference>
<comment type="subcellular location">
    <subcellularLocation>
        <location evidence="1">Cell membrane</location>
        <topology evidence="1">Peripheral membrane protein</topology>
        <orientation evidence="1">Cytoplasmic side</orientation>
    </subcellularLocation>
</comment>